<name>A0A0L0VA52_9BASI</name>
<evidence type="ECO:0000259" key="1">
    <source>
        <dbReference type="Pfam" id="PF20231"/>
    </source>
</evidence>
<evidence type="ECO:0000313" key="2">
    <source>
        <dbReference type="EMBL" id="KNE96170.1"/>
    </source>
</evidence>
<reference evidence="3" key="1">
    <citation type="submission" date="2014-03" db="EMBL/GenBank/DDBJ databases">
        <title>The Genome Sequence of Puccinia striiformis f. sp. tritici PST-78.</title>
        <authorList>
            <consortium name="The Broad Institute Genome Sequencing Platform"/>
            <person name="Cuomo C."/>
            <person name="Hulbert S."/>
            <person name="Chen X."/>
            <person name="Walker B."/>
            <person name="Young S.K."/>
            <person name="Zeng Q."/>
            <person name="Gargeya S."/>
            <person name="Fitzgerald M."/>
            <person name="Haas B."/>
            <person name="Abouelleil A."/>
            <person name="Alvarado L."/>
            <person name="Arachchi H.M."/>
            <person name="Berlin A.M."/>
            <person name="Chapman S.B."/>
            <person name="Goldberg J."/>
            <person name="Griggs A."/>
            <person name="Gujja S."/>
            <person name="Hansen M."/>
            <person name="Howarth C."/>
            <person name="Imamovic A."/>
            <person name="Larimer J."/>
            <person name="McCowan C."/>
            <person name="Montmayeur A."/>
            <person name="Murphy C."/>
            <person name="Neiman D."/>
            <person name="Pearson M."/>
            <person name="Priest M."/>
            <person name="Roberts A."/>
            <person name="Saif S."/>
            <person name="Shea T."/>
            <person name="Sisk P."/>
            <person name="Sykes S."/>
            <person name="Wortman J."/>
            <person name="Nusbaum C."/>
            <person name="Birren B."/>
        </authorList>
    </citation>
    <scope>NUCLEOTIDE SEQUENCE [LARGE SCALE GENOMIC DNA]</scope>
    <source>
        <strain evidence="3">race PST-78</strain>
    </source>
</reference>
<proteinExistence type="predicted"/>
<organism evidence="2 3">
    <name type="scientific">Puccinia striiformis f. sp. tritici PST-78</name>
    <dbReference type="NCBI Taxonomy" id="1165861"/>
    <lineage>
        <taxon>Eukaryota</taxon>
        <taxon>Fungi</taxon>
        <taxon>Dikarya</taxon>
        <taxon>Basidiomycota</taxon>
        <taxon>Pucciniomycotina</taxon>
        <taxon>Pucciniomycetes</taxon>
        <taxon>Pucciniales</taxon>
        <taxon>Pucciniaceae</taxon>
        <taxon>Puccinia</taxon>
    </lineage>
</organism>
<feature type="domain" description="DUF6589" evidence="1">
    <location>
        <begin position="20"/>
        <end position="102"/>
    </location>
</feature>
<dbReference type="Proteomes" id="UP000054564">
    <property type="component" value="Unassembled WGS sequence"/>
</dbReference>
<keyword evidence="3" id="KW-1185">Reference proteome</keyword>
<gene>
    <name evidence="2" type="ORF">PSTG_10587</name>
</gene>
<evidence type="ECO:0000313" key="3">
    <source>
        <dbReference type="Proteomes" id="UP000054564"/>
    </source>
</evidence>
<dbReference type="Pfam" id="PF20231">
    <property type="entry name" value="DUF6589"/>
    <property type="match status" value="1"/>
</dbReference>
<dbReference type="InterPro" id="IPR046496">
    <property type="entry name" value="DUF6589"/>
</dbReference>
<dbReference type="AlphaFoldDB" id="A0A0L0VA52"/>
<comment type="caution">
    <text evidence="2">The sequence shown here is derived from an EMBL/GenBank/DDBJ whole genome shotgun (WGS) entry which is preliminary data.</text>
</comment>
<sequence length="114" mass="12899">METNCKPGTEEQVKLSTAKWNAIVDEFYSTFCTQRARKAANPLDCPWLYNTLLMPRDFSTVVEAKQAMKAGDIGQLYAVWKKWSLMAQALPGITNYSLHLPRQVLLPTVILPPQ</sequence>
<dbReference type="EMBL" id="AJIL01000086">
    <property type="protein sequence ID" value="KNE96170.1"/>
    <property type="molecule type" value="Genomic_DNA"/>
</dbReference>
<accession>A0A0L0VA52</accession>
<protein>
    <recommendedName>
        <fullName evidence="1">DUF6589 domain-containing protein</fullName>
    </recommendedName>
</protein>